<evidence type="ECO:0000259" key="3">
    <source>
        <dbReference type="Pfam" id="PF09314"/>
    </source>
</evidence>
<gene>
    <name evidence="4" type="ORF">SAMN04488116_1910</name>
</gene>
<dbReference type="RefSeq" id="WP_073178724.1">
    <property type="nucleotide sequence ID" value="NZ_FQWL01000002.1"/>
</dbReference>
<dbReference type="EMBL" id="FQWL01000002">
    <property type="protein sequence ID" value="SHG58986.1"/>
    <property type="molecule type" value="Genomic_DNA"/>
</dbReference>
<dbReference type="GO" id="GO:0009103">
    <property type="term" value="P:lipopolysaccharide biosynthetic process"/>
    <property type="evidence" value="ECO:0007669"/>
    <property type="project" value="TreeGrafter"/>
</dbReference>
<dbReference type="SUPFAM" id="SSF53756">
    <property type="entry name" value="UDP-Glycosyltransferase/glycogen phosphorylase"/>
    <property type="match status" value="1"/>
</dbReference>
<protein>
    <submittedName>
        <fullName evidence="4">Glycosyltransferase involved in cell wall bisynthesis</fullName>
    </submittedName>
</protein>
<feature type="domain" description="Glycosyl transferase family 1" evidence="2">
    <location>
        <begin position="195"/>
        <end position="347"/>
    </location>
</feature>
<dbReference type="OrthoDB" id="9792269at2"/>
<dbReference type="PANTHER" id="PTHR46401">
    <property type="entry name" value="GLYCOSYLTRANSFERASE WBBK-RELATED"/>
    <property type="match status" value="1"/>
</dbReference>
<keyword evidence="5" id="KW-1185">Reference proteome</keyword>
<evidence type="ECO:0000313" key="4">
    <source>
        <dbReference type="EMBL" id="SHG58986.1"/>
    </source>
</evidence>
<sequence>MKIAVLGIRGLPANYSGFETCANHTTKHWVEDGHDVLVYCRKHLYPQRDRYTKDGVSLVYLSSLPIKSLETLSHTFFSIIHLCFFRRDFKIVHLYNCGNGLFIPLLKLLGKKVFISVDGLEWKRKKWGRIAKSMYKLGAYMSVKFADKIVVDNKVVQDFYLNRFKKDTELIAYGAKIIANNTPDNNTVLDAHQLKKNNYFIFVGRFVKEKGVQRLIESYLQLNTSMPLVIIGDDVVGNEYRDHIFNTYSEHPKIHLLGYKFGDEYEALLSNALLYVSASELEGTSPSLLAAMGAKVCTLVQGIEENLATVGDSGSVFLVNDYQDLTKKWQNFVDKPDLVDEMAEKGFQHVLKNYNWKVIAKQYLSLFK</sequence>
<dbReference type="GO" id="GO:0016757">
    <property type="term" value="F:glycosyltransferase activity"/>
    <property type="evidence" value="ECO:0007669"/>
    <property type="project" value="InterPro"/>
</dbReference>
<dbReference type="Proteomes" id="UP000184532">
    <property type="component" value="Unassembled WGS sequence"/>
</dbReference>
<evidence type="ECO:0000259" key="2">
    <source>
        <dbReference type="Pfam" id="PF00534"/>
    </source>
</evidence>
<keyword evidence="1 4" id="KW-0808">Transferase</keyword>
<dbReference type="Pfam" id="PF00534">
    <property type="entry name" value="Glycos_transf_1"/>
    <property type="match status" value="1"/>
</dbReference>
<feature type="domain" description="DUF1972" evidence="3">
    <location>
        <begin position="3"/>
        <end position="175"/>
    </location>
</feature>
<organism evidence="4 5">
    <name type="scientific">Flagellimonas flava</name>
    <dbReference type="NCBI Taxonomy" id="570519"/>
    <lineage>
        <taxon>Bacteria</taxon>
        <taxon>Pseudomonadati</taxon>
        <taxon>Bacteroidota</taxon>
        <taxon>Flavobacteriia</taxon>
        <taxon>Flavobacteriales</taxon>
        <taxon>Flavobacteriaceae</taxon>
        <taxon>Flagellimonas</taxon>
    </lineage>
</organism>
<dbReference type="InterPro" id="IPR001296">
    <property type="entry name" value="Glyco_trans_1"/>
</dbReference>
<dbReference type="Pfam" id="PF09314">
    <property type="entry name" value="DUF1972"/>
    <property type="match status" value="1"/>
</dbReference>
<reference evidence="5" key="1">
    <citation type="submission" date="2016-11" db="EMBL/GenBank/DDBJ databases">
        <authorList>
            <person name="Varghese N."/>
            <person name="Submissions S."/>
        </authorList>
    </citation>
    <scope>NUCLEOTIDE SEQUENCE [LARGE SCALE GENOMIC DNA]</scope>
    <source>
        <strain evidence="5">DSM 22638</strain>
    </source>
</reference>
<dbReference type="PANTHER" id="PTHR46401:SF2">
    <property type="entry name" value="GLYCOSYLTRANSFERASE WBBK-RELATED"/>
    <property type="match status" value="1"/>
</dbReference>
<proteinExistence type="predicted"/>
<dbReference type="Gene3D" id="3.40.50.2000">
    <property type="entry name" value="Glycogen Phosphorylase B"/>
    <property type="match status" value="2"/>
</dbReference>
<evidence type="ECO:0000256" key="1">
    <source>
        <dbReference type="ARBA" id="ARBA00022679"/>
    </source>
</evidence>
<dbReference type="InterPro" id="IPR015393">
    <property type="entry name" value="DUF1972"/>
</dbReference>
<dbReference type="STRING" id="570519.SAMN04488116_1910"/>
<dbReference type="AlphaFoldDB" id="A0A1M5L1X3"/>
<accession>A0A1M5L1X3</accession>
<name>A0A1M5L1X3_9FLAO</name>
<evidence type="ECO:0000313" key="5">
    <source>
        <dbReference type="Proteomes" id="UP000184532"/>
    </source>
</evidence>